<comment type="pathway">
    <text evidence="2">Lipid metabolism.</text>
</comment>
<dbReference type="Gene3D" id="3.40.50.150">
    <property type="entry name" value="Vaccinia Virus protein VP39"/>
    <property type="match status" value="1"/>
</dbReference>
<dbReference type="CDD" id="cd02440">
    <property type="entry name" value="AdoMet_MTases"/>
    <property type="match status" value="1"/>
</dbReference>
<gene>
    <name evidence="8" type="ORF">BDV96DRAFT_195502</name>
</gene>
<evidence type="ECO:0000256" key="6">
    <source>
        <dbReference type="ARBA" id="ARBA00047619"/>
    </source>
</evidence>
<evidence type="ECO:0000256" key="7">
    <source>
        <dbReference type="ARBA" id="ARBA00047841"/>
    </source>
</evidence>
<accession>A0A6A5YWQ7</accession>
<name>A0A6A5YWQ7_9PLEO</name>
<dbReference type="Proteomes" id="UP000799770">
    <property type="component" value="Unassembled WGS sequence"/>
</dbReference>
<dbReference type="OrthoDB" id="540004at2759"/>
<dbReference type="SUPFAM" id="SSF53335">
    <property type="entry name" value="S-adenosyl-L-methionine-dependent methyltransferases"/>
    <property type="match status" value="1"/>
</dbReference>
<dbReference type="GO" id="GO:0032259">
    <property type="term" value="P:methylation"/>
    <property type="evidence" value="ECO:0007669"/>
    <property type="project" value="UniProtKB-KW"/>
</dbReference>
<evidence type="ECO:0000313" key="8">
    <source>
        <dbReference type="EMBL" id="KAF2110571.1"/>
    </source>
</evidence>
<keyword evidence="4 8" id="KW-0808">Transferase</keyword>
<evidence type="ECO:0000256" key="5">
    <source>
        <dbReference type="ARBA" id="ARBA00035674"/>
    </source>
</evidence>
<reference evidence="8" key="1">
    <citation type="journal article" date="2020" name="Stud. Mycol.">
        <title>101 Dothideomycetes genomes: a test case for predicting lifestyles and emergence of pathogens.</title>
        <authorList>
            <person name="Haridas S."/>
            <person name="Albert R."/>
            <person name="Binder M."/>
            <person name="Bloem J."/>
            <person name="Labutti K."/>
            <person name="Salamov A."/>
            <person name="Andreopoulos B."/>
            <person name="Baker S."/>
            <person name="Barry K."/>
            <person name="Bills G."/>
            <person name="Bluhm B."/>
            <person name="Cannon C."/>
            <person name="Castanera R."/>
            <person name="Culley D."/>
            <person name="Daum C."/>
            <person name="Ezra D."/>
            <person name="Gonzalez J."/>
            <person name="Henrissat B."/>
            <person name="Kuo A."/>
            <person name="Liang C."/>
            <person name="Lipzen A."/>
            <person name="Lutzoni F."/>
            <person name="Magnuson J."/>
            <person name="Mondo S."/>
            <person name="Nolan M."/>
            <person name="Ohm R."/>
            <person name="Pangilinan J."/>
            <person name="Park H.-J."/>
            <person name="Ramirez L."/>
            <person name="Alfaro M."/>
            <person name="Sun H."/>
            <person name="Tritt A."/>
            <person name="Yoshinaga Y."/>
            <person name="Zwiers L.-H."/>
            <person name="Turgeon B."/>
            <person name="Goodwin S."/>
            <person name="Spatafora J."/>
            <person name="Crous P."/>
            <person name="Grigoriev I."/>
        </authorList>
    </citation>
    <scope>NUCLEOTIDE SEQUENCE</scope>
    <source>
        <strain evidence="8">CBS 627.86</strain>
    </source>
</reference>
<dbReference type="Pfam" id="PF13489">
    <property type="entry name" value="Methyltransf_23"/>
    <property type="match status" value="1"/>
</dbReference>
<keyword evidence="3 8" id="KW-0489">Methyltransferase</keyword>
<comment type="pathway">
    <text evidence="1">Phospholipid metabolism; phosphatidylcholine biosynthesis.</text>
</comment>
<proteinExistence type="predicted"/>
<dbReference type="AlphaFoldDB" id="A0A6A5YWQ7"/>
<keyword evidence="9" id="KW-1185">Reference proteome</keyword>
<dbReference type="PANTHER" id="PTHR44307:SF2">
    <property type="entry name" value="PHOSPHOETHANOLAMINE METHYLTRANSFERASE ISOFORM X1"/>
    <property type="match status" value="1"/>
</dbReference>
<comment type="catalytic activity">
    <reaction evidence="7">
        <text>N-methylethanolamine phosphate + S-adenosyl-L-methionine = N,N-dimethylethanolamine phosphate + S-adenosyl-L-homocysteine + H(+)</text>
        <dbReference type="Rhea" id="RHEA:25321"/>
        <dbReference type="ChEBI" id="CHEBI:15378"/>
        <dbReference type="ChEBI" id="CHEBI:57781"/>
        <dbReference type="ChEBI" id="CHEBI:57856"/>
        <dbReference type="ChEBI" id="CHEBI:58641"/>
        <dbReference type="ChEBI" id="CHEBI:59789"/>
        <dbReference type="EC" id="2.1.1.103"/>
    </reaction>
    <physiologicalReaction direction="left-to-right" evidence="7">
        <dbReference type="Rhea" id="RHEA:25322"/>
    </physiologicalReaction>
</comment>
<evidence type="ECO:0000313" key="9">
    <source>
        <dbReference type="Proteomes" id="UP000799770"/>
    </source>
</evidence>
<dbReference type="InterPro" id="IPR029063">
    <property type="entry name" value="SAM-dependent_MTases_sf"/>
</dbReference>
<sequence>MVYTSSSKFYDSLGMRYEKAYGHCLDHIEFVKKALEMLSPGASVLDTGCGTGKPTASMVINSGRQLHGIDFSPVMISICHQQVPGGTFEQADMLDWVALVPFDAAISTFALLNFPHAQMSSIIANHYDWIKPNGYFFIGTLLPDNMTPDPDPVDATANGDANAPNRYRSLFMGSEATIYLYNEQGWEALLKKAGFEVLETSTARFDPPKESGSGTEIHYYIVAQRAA</sequence>
<dbReference type="GO" id="GO:0000234">
    <property type="term" value="F:phosphoethanolamine N-methyltransferase activity"/>
    <property type="evidence" value="ECO:0007669"/>
    <property type="project" value="UniProtKB-EC"/>
</dbReference>
<comment type="catalytic activity">
    <reaction evidence="6">
        <text>N,N-dimethylethanolamine phosphate + S-adenosyl-L-methionine = phosphocholine + S-adenosyl-L-homocysteine + H(+)</text>
        <dbReference type="Rhea" id="RHEA:25325"/>
        <dbReference type="ChEBI" id="CHEBI:15378"/>
        <dbReference type="ChEBI" id="CHEBI:57856"/>
        <dbReference type="ChEBI" id="CHEBI:58641"/>
        <dbReference type="ChEBI" id="CHEBI:59789"/>
        <dbReference type="ChEBI" id="CHEBI:295975"/>
        <dbReference type="EC" id="2.1.1.103"/>
    </reaction>
    <physiologicalReaction direction="left-to-right" evidence="6">
        <dbReference type="Rhea" id="RHEA:25326"/>
    </physiologicalReaction>
</comment>
<dbReference type="EC" id="2.1.1.103" evidence="5"/>
<organism evidence="8 9">
    <name type="scientific">Lophiotrema nucula</name>
    <dbReference type="NCBI Taxonomy" id="690887"/>
    <lineage>
        <taxon>Eukaryota</taxon>
        <taxon>Fungi</taxon>
        <taxon>Dikarya</taxon>
        <taxon>Ascomycota</taxon>
        <taxon>Pezizomycotina</taxon>
        <taxon>Dothideomycetes</taxon>
        <taxon>Pleosporomycetidae</taxon>
        <taxon>Pleosporales</taxon>
        <taxon>Lophiotremataceae</taxon>
        <taxon>Lophiotrema</taxon>
    </lineage>
</organism>
<evidence type="ECO:0000256" key="4">
    <source>
        <dbReference type="ARBA" id="ARBA00022679"/>
    </source>
</evidence>
<dbReference type="PANTHER" id="PTHR44307">
    <property type="entry name" value="PHOSPHOETHANOLAMINE METHYLTRANSFERASE"/>
    <property type="match status" value="1"/>
</dbReference>
<protein>
    <recommendedName>
        <fullName evidence="5">phosphoethanolamine N-methyltransferase</fullName>
        <ecNumber evidence="5">2.1.1.103</ecNumber>
    </recommendedName>
</protein>
<dbReference type="EMBL" id="ML977337">
    <property type="protein sequence ID" value="KAF2110571.1"/>
    <property type="molecule type" value="Genomic_DNA"/>
</dbReference>
<evidence type="ECO:0000256" key="1">
    <source>
        <dbReference type="ARBA" id="ARBA00004969"/>
    </source>
</evidence>
<evidence type="ECO:0000256" key="2">
    <source>
        <dbReference type="ARBA" id="ARBA00005189"/>
    </source>
</evidence>
<evidence type="ECO:0000256" key="3">
    <source>
        <dbReference type="ARBA" id="ARBA00022603"/>
    </source>
</evidence>